<feature type="non-terminal residue" evidence="3">
    <location>
        <position position="1"/>
    </location>
</feature>
<dbReference type="AlphaFoldDB" id="A0A8T2ZG01"/>
<protein>
    <recommendedName>
        <fullName evidence="2">Neurobeachin alpha-solenoid region domain-containing protein</fullName>
    </recommendedName>
</protein>
<feature type="region of interest" description="Disordered" evidence="1">
    <location>
        <begin position="14"/>
        <end position="34"/>
    </location>
</feature>
<evidence type="ECO:0000259" key="2">
    <source>
        <dbReference type="Pfam" id="PF20425"/>
    </source>
</evidence>
<reference evidence="3" key="1">
    <citation type="journal article" date="2021" name="J. Hered.">
        <title>Genome Assembly of Salicaceae Populus deltoides (Eastern Cottonwood) I-69 Based on Nanopore Sequencing and Hi-C Technologies.</title>
        <authorList>
            <person name="Bai S."/>
            <person name="Wu H."/>
            <person name="Zhang J."/>
            <person name="Pan Z."/>
            <person name="Zhao W."/>
            <person name="Li Z."/>
            <person name="Tong C."/>
        </authorList>
    </citation>
    <scope>NUCLEOTIDE SEQUENCE</scope>
    <source>
        <tissue evidence="3">Leaf</tissue>
    </source>
</reference>
<proteinExistence type="predicted"/>
<dbReference type="InterPro" id="IPR046852">
    <property type="entry name" value="Neurobeachin_a-sol"/>
</dbReference>
<name>A0A8T2ZG01_POPDE</name>
<sequence>MNIVKGVADLIRRTSSGQTGESIQGSSSGRFSPPSPKICFSEVGDEVVLHTLWEKYENAVDKAEKKKLFHVFLKQFLMVFEKWEPANASQLPEAALTTVPPVEYPLRVDDIIVGCSAGHPAEIILALTEEITQLTSLVSELNTSVVRTGVDSPGTSTSLSITSEGLPLLNALTIIARSMHNCRVFGYYGGIQKLTALMKGAVVQLKSITSELSGDESLSSISLDKTRLLQQILLYVVSIICGYIDLNTNLYEKAQLFSSHAEFFTPSWGASSNESSSGVKVPTETRLYWHQRAVVSVMEAGVLNWLVELLRVIRRLSMKEQRTDLSLQYLTLWTLHLALSNNPRGQNHFKSIGGLEVLLDGQGLPSINVLLLRNASYVGDERGENPLLKIFQLHVLSLTVLREAVFGNMNNLQFLCENGRIHKFANSFCSLSFLLQECEQNSKDLSVQDDCQIPVSDLENENHVKMERSFPLPADAAYSKLWNEYVVKLSGVLCSFIVAPENIKPYQVQTNTGRIGMPISAAYGELSIKWVMGVLLTVFPCIKACSNQKELPNHLRVFANVLQHSVLDAFTKVLVSSPVSLEIFRDEGIWDLIFSENFFHFGPDSEEMAGECGSYNQGFPGQLDRNLSSSSISNQTKISSFEILQMEVISFVEFAATCNGTVDNLLEVSVLLDALEQCACHPDIAVVLAKSLLHILQLLPEKTIASFKSLSAVSRVLKVACIQAEECRRSGNMSPSLESKILPLHGGQRPNSEKMGQSWFTCMDTCMELFTKFFSIADDAGSLVLCDWTCIDCLFDLFWEEGMRNHVFESILDLMKLVPSSLEDQKAKLHLCSKYLETFTQIKEREKSFAELSINLLVGMREMLMTDPAYYQALFRDGECFLHVVSLLNGNLDEVYGEKLVLNVLQTLTCLLENNDDSKASFRALVGKGYQTMQSLLLDFCQWRPSEALLNALLDMLVDGKFDIKSSPLIK</sequence>
<gene>
    <name evidence="3" type="ORF">H0E87_004591</name>
</gene>
<feature type="domain" description="Neurobeachin alpha-solenoid region" evidence="2">
    <location>
        <begin position="664"/>
        <end position="971"/>
    </location>
</feature>
<accession>A0A8T2ZG01</accession>
<dbReference type="Pfam" id="PF20425">
    <property type="entry name" value="Neurobeachin"/>
    <property type="match status" value="1"/>
</dbReference>
<keyword evidence="4" id="KW-1185">Reference proteome</keyword>
<dbReference type="Proteomes" id="UP000807159">
    <property type="component" value="Chromosome 2"/>
</dbReference>
<evidence type="ECO:0000313" key="4">
    <source>
        <dbReference type="Proteomes" id="UP000807159"/>
    </source>
</evidence>
<feature type="compositionally biased region" description="Polar residues" evidence="1">
    <location>
        <begin position="14"/>
        <end position="24"/>
    </location>
</feature>
<evidence type="ECO:0000256" key="1">
    <source>
        <dbReference type="SAM" id="MobiDB-lite"/>
    </source>
</evidence>
<dbReference type="EMBL" id="JACEGQ020000002">
    <property type="protein sequence ID" value="KAH8516296.1"/>
    <property type="molecule type" value="Genomic_DNA"/>
</dbReference>
<comment type="caution">
    <text evidence="3">The sequence shown here is derived from an EMBL/GenBank/DDBJ whole genome shotgun (WGS) entry which is preliminary data.</text>
</comment>
<evidence type="ECO:0000313" key="3">
    <source>
        <dbReference type="EMBL" id="KAH8516296.1"/>
    </source>
</evidence>
<organism evidence="3 4">
    <name type="scientific">Populus deltoides</name>
    <name type="common">Eastern poplar</name>
    <name type="synonym">Eastern cottonwood</name>
    <dbReference type="NCBI Taxonomy" id="3696"/>
    <lineage>
        <taxon>Eukaryota</taxon>
        <taxon>Viridiplantae</taxon>
        <taxon>Streptophyta</taxon>
        <taxon>Embryophyta</taxon>
        <taxon>Tracheophyta</taxon>
        <taxon>Spermatophyta</taxon>
        <taxon>Magnoliopsida</taxon>
        <taxon>eudicotyledons</taxon>
        <taxon>Gunneridae</taxon>
        <taxon>Pentapetalae</taxon>
        <taxon>rosids</taxon>
        <taxon>fabids</taxon>
        <taxon>Malpighiales</taxon>
        <taxon>Salicaceae</taxon>
        <taxon>Saliceae</taxon>
        <taxon>Populus</taxon>
    </lineage>
</organism>